<keyword evidence="3" id="KW-1185">Reference proteome</keyword>
<reference evidence="2 3" key="1">
    <citation type="submission" date="2017-11" db="EMBL/GenBank/DDBJ databases">
        <title>De-novo sequencing of pomegranate (Punica granatum L.) genome.</title>
        <authorList>
            <person name="Akparov Z."/>
            <person name="Amiraslanov A."/>
            <person name="Hajiyeva S."/>
            <person name="Abbasov M."/>
            <person name="Kaur K."/>
            <person name="Hamwieh A."/>
            <person name="Solovyev V."/>
            <person name="Salamov A."/>
            <person name="Braich B."/>
            <person name="Kosarev P."/>
            <person name="Mahmoud A."/>
            <person name="Hajiyev E."/>
            <person name="Babayeva S."/>
            <person name="Izzatullayeva V."/>
            <person name="Mammadov A."/>
            <person name="Mammadov A."/>
            <person name="Sharifova S."/>
            <person name="Ojaghi J."/>
            <person name="Eynullazada K."/>
            <person name="Bayramov B."/>
            <person name="Abdulazimova A."/>
            <person name="Shahmuradov I."/>
        </authorList>
    </citation>
    <scope>NUCLEOTIDE SEQUENCE [LARGE SCALE GENOMIC DNA]</scope>
    <source>
        <strain evidence="3">cv. AG2017</strain>
        <tissue evidence="2">Leaf</tissue>
    </source>
</reference>
<evidence type="ECO:0000313" key="3">
    <source>
        <dbReference type="Proteomes" id="UP000233551"/>
    </source>
</evidence>
<dbReference type="Proteomes" id="UP000233551">
    <property type="component" value="Unassembled WGS sequence"/>
</dbReference>
<dbReference type="AlphaFoldDB" id="A0A2I0JQL1"/>
<gene>
    <name evidence="2" type="ORF">CRG98_021050</name>
</gene>
<comment type="caution">
    <text evidence="2">The sequence shown here is derived from an EMBL/GenBank/DDBJ whole genome shotgun (WGS) entry which is preliminary data.</text>
</comment>
<accession>A0A2I0JQL1</accession>
<evidence type="ECO:0000313" key="2">
    <source>
        <dbReference type="EMBL" id="PKI58587.1"/>
    </source>
</evidence>
<feature type="region of interest" description="Disordered" evidence="1">
    <location>
        <begin position="1"/>
        <end position="114"/>
    </location>
</feature>
<feature type="compositionally biased region" description="Basic and acidic residues" evidence="1">
    <location>
        <begin position="59"/>
        <end position="114"/>
    </location>
</feature>
<protein>
    <submittedName>
        <fullName evidence="2">Uncharacterized protein</fullName>
    </submittedName>
</protein>
<proteinExistence type="predicted"/>
<evidence type="ECO:0000256" key="1">
    <source>
        <dbReference type="SAM" id="MobiDB-lite"/>
    </source>
</evidence>
<organism evidence="2 3">
    <name type="scientific">Punica granatum</name>
    <name type="common">Pomegranate</name>
    <dbReference type="NCBI Taxonomy" id="22663"/>
    <lineage>
        <taxon>Eukaryota</taxon>
        <taxon>Viridiplantae</taxon>
        <taxon>Streptophyta</taxon>
        <taxon>Embryophyta</taxon>
        <taxon>Tracheophyta</taxon>
        <taxon>Spermatophyta</taxon>
        <taxon>Magnoliopsida</taxon>
        <taxon>eudicotyledons</taxon>
        <taxon>Gunneridae</taxon>
        <taxon>Pentapetalae</taxon>
        <taxon>rosids</taxon>
        <taxon>malvids</taxon>
        <taxon>Myrtales</taxon>
        <taxon>Lythraceae</taxon>
        <taxon>Punica</taxon>
    </lineage>
</organism>
<sequence>MGCELGRTGQAGPTELPLDRVGLPLDTGYTARHGPTRTLPLRPERKGTDPINVKRGKRREANAVRDELEGHEPRVSRPEKVGKLRARREDRDELRDFGRREVRTSSEFSREFVS</sequence>
<dbReference type="EMBL" id="PGOL01001357">
    <property type="protein sequence ID" value="PKI58587.1"/>
    <property type="molecule type" value="Genomic_DNA"/>
</dbReference>
<name>A0A2I0JQL1_PUNGR</name>